<evidence type="ECO:0000313" key="1">
    <source>
        <dbReference type="EMBL" id="MBC3931970.1"/>
    </source>
</evidence>
<comment type="caution">
    <text evidence="1">The sequence shown here is derived from an EMBL/GenBank/DDBJ whole genome shotgun (WGS) entry which is preliminary data.</text>
</comment>
<name>A0ABR7A4Y4_9BURK</name>
<dbReference type="EMBL" id="JACOGD010000004">
    <property type="protein sequence ID" value="MBC3931970.1"/>
    <property type="molecule type" value="Genomic_DNA"/>
</dbReference>
<gene>
    <name evidence="1" type="ORF">H8K43_09830</name>
</gene>
<proteinExistence type="predicted"/>
<evidence type="ECO:0008006" key="3">
    <source>
        <dbReference type="Google" id="ProtNLM"/>
    </source>
</evidence>
<evidence type="ECO:0000313" key="2">
    <source>
        <dbReference type="Proteomes" id="UP000654304"/>
    </source>
</evidence>
<organism evidence="1 2">
    <name type="scientific">Undibacterium curvum</name>
    <dbReference type="NCBI Taxonomy" id="2762294"/>
    <lineage>
        <taxon>Bacteria</taxon>
        <taxon>Pseudomonadati</taxon>
        <taxon>Pseudomonadota</taxon>
        <taxon>Betaproteobacteria</taxon>
        <taxon>Burkholderiales</taxon>
        <taxon>Oxalobacteraceae</taxon>
        <taxon>Undibacterium</taxon>
    </lineage>
</organism>
<dbReference type="RefSeq" id="WP_186903652.1">
    <property type="nucleotide sequence ID" value="NZ_JACOGD010000004.1"/>
</dbReference>
<protein>
    <recommendedName>
        <fullName evidence="3">Minor tail protein</fullName>
    </recommendedName>
</protein>
<accession>A0ABR7A4Y4</accession>
<keyword evidence="2" id="KW-1185">Reference proteome</keyword>
<reference evidence="1 2" key="1">
    <citation type="submission" date="2020-08" db="EMBL/GenBank/DDBJ databases">
        <title>Novel species isolated from subtropical streams in China.</title>
        <authorList>
            <person name="Lu H."/>
        </authorList>
    </citation>
    <scope>NUCLEOTIDE SEQUENCE [LARGE SCALE GENOMIC DNA]</scope>
    <source>
        <strain evidence="1 2">CY22W</strain>
    </source>
</reference>
<sequence length="274" mass="30183">MPANLRIIYDNAADRAAISAASSAGAMTPDRLQNDMKSDVWRSTSATATLTLSWPTVEPVAGVALCYSNLSSQAQMRVTAYGYAGDLVADTGWQLACPPKTIDELRWGVEPLAMHAYLPRQAIAQCWIAPVLALRLVIELMDPSSQTGYIEAGRAVVGDYWSPERSADLGVSIGMTDTSKHYRTGGGDLLTDMSTRHRKQNISLSMMRASDRDRFWDVVWGGGLARPFYFSLYPDSLDVRLEQTHSMYCKLAVTPVMTTPFFNRTSAAIELEEI</sequence>
<dbReference type="Proteomes" id="UP000654304">
    <property type="component" value="Unassembled WGS sequence"/>
</dbReference>